<protein>
    <recommendedName>
        <fullName evidence="3">Fido domain-containing protein</fullName>
    </recommendedName>
</protein>
<dbReference type="OrthoDB" id="3028896at2759"/>
<gene>
    <name evidence="1" type="ORF">MVEN_01930400</name>
</gene>
<sequence>MASLLEILRITGSSYAWPHSDREVEVLLLRHYGAQITGSFLAFEDTVYGVLSTFHPARLLQLNRFVTAGLTPSGDVNGYQLSFKRKTQAAMNTNITEGTALYADRTEHQPIRSVINAASVLALDIRTNQYFKDGNHRTCLLALILYLAEHGVVLTSSFHVYRAYTIVSARFHPGNESNTINAAARADAHQRIVKYLRRRTVRGVADSEYLRTLADTVRQLPIIVSHVEEIGVRLRREWKHKSQIWSTLNWAQKVVVKWTFPDLNKGRNKI</sequence>
<reference evidence="1" key="1">
    <citation type="submission" date="2020-05" db="EMBL/GenBank/DDBJ databases">
        <title>Mycena genomes resolve the evolution of fungal bioluminescence.</title>
        <authorList>
            <person name="Tsai I.J."/>
        </authorList>
    </citation>
    <scope>NUCLEOTIDE SEQUENCE</scope>
    <source>
        <strain evidence="1">CCC161011</strain>
    </source>
</reference>
<dbReference type="AlphaFoldDB" id="A0A8H7CJS3"/>
<name>A0A8H7CJS3_9AGAR</name>
<keyword evidence="2" id="KW-1185">Reference proteome</keyword>
<dbReference type="EMBL" id="JACAZI010000019">
    <property type="protein sequence ID" value="KAF7340120.1"/>
    <property type="molecule type" value="Genomic_DNA"/>
</dbReference>
<dbReference type="Proteomes" id="UP000620124">
    <property type="component" value="Unassembled WGS sequence"/>
</dbReference>
<dbReference type="Gene3D" id="1.20.120.1870">
    <property type="entry name" value="Fic/DOC protein, Fido domain"/>
    <property type="match status" value="1"/>
</dbReference>
<proteinExistence type="predicted"/>
<evidence type="ECO:0000313" key="1">
    <source>
        <dbReference type="EMBL" id="KAF7340120.1"/>
    </source>
</evidence>
<evidence type="ECO:0000313" key="2">
    <source>
        <dbReference type="Proteomes" id="UP000620124"/>
    </source>
</evidence>
<evidence type="ECO:0008006" key="3">
    <source>
        <dbReference type="Google" id="ProtNLM"/>
    </source>
</evidence>
<comment type="caution">
    <text evidence="1">The sequence shown here is derived from an EMBL/GenBank/DDBJ whole genome shotgun (WGS) entry which is preliminary data.</text>
</comment>
<organism evidence="1 2">
    <name type="scientific">Mycena venus</name>
    <dbReference type="NCBI Taxonomy" id="2733690"/>
    <lineage>
        <taxon>Eukaryota</taxon>
        <taxon>Fungi</taxon>
        <taxon>Dikarya</taxon>
        <taxon>Basidiomycota</taxon>
        <taxon>Agaricomycotina</taxon>
        <taxon>Agaricomycetes</taxon>
        <taxon>Agaricomycetidae</taxon>
        <taxon>Agaricales</taxon>
        <taxon>Marasmiineae</taxon>
        <taxon>Mycenaceae</taxon>
        <taxon>Mycena</taxon>
    </lineage>
</organism>
<dbReference type="InterPro" id="IPR053737">
    <property type="entry name" value="Type_II_TA_Toxin"/>
</dbReference>
<accession>A0A8H7CJS3</accession>